<dbReference type="GeneID" id="37169654"/>
<dbReference type="AlphaFoldDB" id="A0A8T8XHF2"/>
<evidence type="ECO:0000313" key="2">
    <source>
        <dbReference type="Proteomes" id="UP000249497"/>
    </source>
</evidence>
<dbReference type="RefSeq" id="XP_025533222.1">
    <property type="nucleotide sequence ID" value="XM_025665962.1"/>
</dbReference>
<proteinExistence type="predicted"/>
<protein>
    <submittedName>
        <fullName evidence="1">Uncharacterized protein</fullName>
    </submittedName>
</protein>
<accession>A0A8T8XHF2</accession>
<dbReference type="EMBL" id="KZ824770">
    <property type="protein sequence ID" value="RAH87328.1"/>
    <property type="molecule type" value="Genomic_DNA"/>
</dbReference>
<sequence>MLCDIMSPAPGRAHTRCSKKPTVYLNHPRLFEGDGQMSALRGRLAVPNIDEYLKRKDHVVFVVKKWVDCDEHVDAIQKSFHPLPMSNDPEIPASVQPYFSILQNHSPLADIVSETMELISETLRQTVVKVTGMNSDDIAPHGIVRNLDTMRDRLYYISREEDYLNMPTPAQLLHLNVLLEYMESQNRAEYEKVDRLISQGLITEKYLPRLYGPEQILMTSVDGHVRGYMLESAPINRLSVSLELWSWRFNGMFFKQRETRSLSWPSAVPAD</sequence>
<gene>
    <name evidence="1" type="ORF">BO86DRAFT_1156</name>
</gene>
<name>A0A8T8XHF2_ASPJA</name>
<evidence type="ECO:0000313" key="1">
    <source>
        <dbReference type="EMBL" id="RAH87328.1"/>
    </source>
</evidence>
<organism evidence="1 2">
    <name type="scientific">Aspergillus japonicus CBS 114.51</name>
    <dbReference type="NCBI Taxonomy" id="1448312"/>
    <lineage>
        <taxon>Eukaryota</taxon>
        <taxon>Fungi</taxon>
        <taxon>Dikarya</taxon>
        <taxon>Ascomycota</taxon>
        <taxon>Pezizomycotina</taxon>
        <taxon>Eurotiomycetes</taxon>
        <taxon>Eurotiomycetidae</taxon>
        <taxon>Eurotiales</taxon>
        <taxon>Aspergillaceae</taxon>
        <taxon>Aspergillus</taxon>
        <taxon>Aspergillus subgen. Circumdati</taxon>
    </lineage>
</organism>
<reference evidence="1 2" key="1">
    <citation type="submission" date="2018-02" db="EMBL/GenBank/DDBJ databases">
        <title>The genomes of Aspergillus section Nigri reveals drivers in fungal speciation.</title>
        <authorList>
            <consortium name="DOE Joint Genome Institute"/>
            <person name="Vesth T.C."/>
            <person name="Nybo J."/>
            <person name="Theobald S."/>
            <person name="Brandl J."/>
            <person name="Frisvad J.C."/>
            <person name="Nielsen K.F."/>
            <person name="Lyhne E.K."/>
            <person name="Kogle M.E."/>
            <person name="Kuo A."/>
            <person name="Riley R."/>
            <person name="Clum A."/>
            <person name="Nolan M."/>
            <person name="Lipzen A."/>
            <person name="Salamov A."/>
            <person name="Henrissat B."/>
            <person name="Wiebenga A."/>
            <person name="De vries R.P."/>
            <person name="Grigoriev I.V."/>
            <person name="Mortensen U.H."/>
            <person name="Andersen M.R."/>
            <person name="Baker S.E."/>
        </authorList>
    </citation>
    <scope>NUCLEOTIDE SEQUENCE [LARGE SCALE GENOMIC DNA]</scope>
    <source>
        <strain evidence="1 2">CBS 114.51</strain>
    </source>
</reference>
<keyword evidence="2" id="KW-1185">Reference proteome</keyword>
<dbReference type="Proteomes" id="UP000249497">
    <property type="component" value="Unassembled WGS sequence"/>
</dbReference>
<dbReference type="OrthoDB" id="10042665at2759"/>